<evidence type="ECO:0000259" key="2">
    <source>
        <dbReference type="Pfam" id="PF13166"/>
    </source>
</evidence>
<gene>
    <name evidence="3" type="ORF">SAMN05192549_1258</name>
</gene>
<proteinExistence type="predicted"/>
<protein>
    <submittedName>
        <fullName evidence="3">Wobble nucleotide-excising tRNase</fullName>
    </submittedName>
</protein>
<accession>A0A1M7REH6</accession>
<dbReference type="RefSeq" id="WP_072790942.1">
    <property type="nucleotide sequence ID" value="NZ_FRCX01000025.1"/>
</dbReference>
<dbReference type="STRING" id="551987.SAMN05192549_1258"/>
<evidence type="ECO:0000256" key="1">
    <source>
        <dbReference type="SAM" id="Coils"/>
    </source>
</evidence>
<feature type="coiled-coil region" evidence="1">
    <location>
        <begin position="452"/>
        <end position="504"/>
    </location>
</feature>
<dbReference type="Gene3D" id="3.40.50.300">
    <property type="entry name" value="P-loop containing nucleotide triphosphate hydrolases"/>
    <property type="match status" value="1"/>
</dbReference>
<dbReference type="GO" id="GO:0000731">
    <property type="term" value="P:DNA synthesis involved in DNA repair"/>
    <property type="evidence" value="ECO:0007669"/>
    <property type="project" value="TreeGrafter"/>
</dbReference>
<dbReference type="PANTHER" id="PTHR32182">
    <property type="entry name" value="DNA REPLICATION AND REPAIR PROTEIN RECF"/>
    <property type="match status" value="1"/>
</dbReference>
<dbReference type="AlphaFoldDB" id="A0A1M7REH6"/>
<sequence length="803" mass="91039">MIESIDVQNFGSYNGFVWAQNVVDQRGQVVSFRKLNILYGRNYSGKTTLSRIVQSIERGRLPEKYIGPKFRIKTANGVITDADVANTNLSVRVFNKDFVDFNLSFLRDSQGTVQTFAILGEQNAELLALIASVEAELGSVEERTGFRFEFSTNRQLLEKTKKEHEQLQTQLDQKLAEKANKPQSGIKHNPLFRDPNYDIRKIRLDIVSVLQAGFVPLDESAVGATIALLDESPMSDIGKSGAYRAGLHEIFSKAEDLVARQISPTTPIKELLENGELQSWVKAGIHHHRNHRSDCAFCGSHLPEDLWAKLDAHFSKESQILEEEIRKALQTVEAERLRILRHTNVQVTQFYPSLREGATVSLNEMTKARQLYVDQLEAISEALKARAGNIFKPSALSVKLDVDEAHAAALANFEAFIDAHNKKTNSIASDQLAARKKLRLLEVSKFVSDIGYQDSMLALEEKKQEVRTLEESQQRLTEVGKNTAKRLEDLRMQLRDERQGAQRVNSYLNHYFGNQTIRLDAIQDADSPNVYRFKILRGDEDAHNLSEGECSLIAFCYFLAKLDEIDTKGKELIIYIDDPISSLDSNHIFFVYGLIHKVLMSPLIDADGNQIRDAAGALKYPFVQLFISTHNLEFLKYLRRLPLGKKGERESFMVMRRDRSSVISLMPDHLRTYVTELNFLFGEVCVCADPGNIATHYQAFYGFGNNLRKFLEGYLFFKYPSESLDYDKRVHLFFDDGSVVEPLVQRMTNEFSHLGEFIDRGSVPIDGAEISALAKFVLTKLKASDQQQYVHFLDSVGIIDPIE</sequence>
<dbReference type="SUPFAM" id="SSF52540">
    <property type="entry name" value="P-loop containing nucleoside triphosphate hydrolases"/>
    <property type="match status" value="1"/>
</dbReference>
<dbReference type="PANTHER" id="PTHR32182:SF22">
    <property type="entry name" value="ATP-DEPENDENT ENDONUCLEASE, OLD FAMILY-RELATED"/>
    <property type="match status" value="1"/>
</dbReference>
<name>A0A1M7REH6_9BURK</name>
<feature type="domain" description="Protein CR006 P-loop" evidence="2">
    <location>
        <begin position="24"/>
        <end position="778"/>
    </location>
</feature>
<dbReference type="InterPro" id="IPR026866">
    <property type="entry name" value="CR006_AAA"/>
</dbReference>
<dbReference type="InterPro" id="IPR027417">
    <property type="entry name" value="P-loop_NTPase"/>
</dbReference>
<dbReference type="OrthoDB" id="9795565at2"/>
<keyword evidence="4" id="KW-1185">Reference proteome</keyword>
<dbReference type="GO" id="GO:0006302">
    <property type="term" value="P:double-strand break repair"/>
    <property type="evidence" value="ECO:0007669"/>
    <property type="project" value="TreeGrafter"/>
</dbReference>
<feature type="coiled-coil region" evidence="1">
    <location>
        <begin position="123"/>
        <end position="181"/>
    </location>
</feature>
<dbReference type="Pfam" id="PF13166">
    <property type="entry name" value="AAA_13"/>
    <property type="match status" value="1"/>
</dbReference>
<keyword evidence="1" id="KW-0175">Coiled coil</keyword>
<evidence type="ECO:0000313" key="3">
    <source>
        <dbReference type="EMBL" id="SHN44717.1"/>
    </source>
</evidence>
<dbReference type="Proteomes" id="UP000184339">
    <property type="component" value="Unassembled WGS sequence"/>
</dbReference>
<evidence type="ECO:0000313" key="4">
    <source>
        <dbReference type="Proteomes" id="UP000184339"/>
    </source>
</evidence>
<organism evidence="3 4">
    <name type="scientific">Duganella sacchari</name>
    <dbReference type="NCBI Taxonomy" id="551987"/>
    <lineage>
        <taxon>Bacteria</taxon>
        <taxon>Pseudomonadati</taxon>
        <taxon>Pseudomonadota</taxon>
        <taxon>Betaproteobacteria</taxon>
        <taxon>Burkholderiales</taxon>
        <taxon>Oxalobacteraceae</taxon>
        <taxon>Telluria group</taxon>
        <taxon>Duganella</taxon>
    </lineage>
</organism>
<dbReference type="EMBL" id="FRCX01000025">
    <property type="protein sequence ID" value="SHN44717.1"/>
    <property type="molecule type" value="Genomic_DNA"/>
</dbReference>
<reference evidence="4" key="1">
    <citation type="submission" date="2016-11" db="EMBL/GenBank/DDBJ databases">
        <authorList>
            <person name="Varghese N."/>
            <person name="Submissions S."/>
        </authorList>
    </citation>
    <scope>NUCLEOTIDE SEQUENCE [LARGE SCALE GENOMIC DNA]</scope>
    <source>
        <strain evidence="4">Sac-22</strain>
    </source>
</reference>